<evidence type="ECO:0000259" key="4">
    <source>
        <dbReference type="PROSITE" id="PS00497"/>
    </source>
</evidence>
<sequence>MIRPTSFVLAALLAARGSTAECTSPGGRKAWHTLSDSEKLAYIDAELCLMNKPATLDLPGARTRFDEFQAVHQLQAYSTHFVGAFLPFHRALLHAHESALRTECGYEGYQPYWQEQLDAGNFQASVVFNDTHGFGGGGGANGCISTGPFADYVNSLGPGYEVTDHCINRQINDRISLGSSQAQVDNCLSKTTWATAWSCIEGQPHSGGHLGVGGQMSNGVSSPGDPLFYLHHTWLDKIWWDWQALDRTERVSEAGMGGANVGPDFLPGFPPRPSHIPKPTGADGDPGTETTFGHVLNMYGNSPNVTIGMVMDIQGDHLCYEYIEP</sequence>
<feature type="chain" id="PRO_5042262213" description="Tyrosinase copper-binding domain-containing protein" evidence="3">
    <location>
        <begin position="21"/>
        <end position="325"/>
    </location>
</feature>
<evidence type="ECO:0000256" key="3">
    <source>
        <dbReference type="SAM" id="SignalP"/>
    </source>
</evidence>
<dbReference type="AlphaFoldDB" id="A0AAE8N526"/>
<dbReference type="SUPFAM" id="SSF48056">
    <property type="entry name" value="Di-copper centre-containing domain"/>
    <property type="match status" value="1"/>
</dbReference>
<dbReference type="InterPro" id="IPR002227">
    <property type="entry name" value="Tyrosinase_Cu-bd"/>
</dbReference>
<keyword evidence="3" id="KW-0732">Signal</keyword>
<comment type="caution">
    <text evidence="6">The sequence shown here is derived from an EMBL/GenBank/DDBJ whole genome shotgun (WGS) entry which is preliminary data.</text>
</comment>
<keyword evidence="2" id="KW-0186">Copper</keyword>
<dbReference type="EMBL" id="ONZQ02000015">
    <property type="protein sequence ID" value="SPO06431.1"/>
    <property type="molecule type" value="Genomic_DNA"/>
</dbReference>
<dbReference type="Proteomes" id="UP001187682">
    <property type="component" value="Unassembled WGS sequence"/>
</dbReference>
<dbReference type="GO" id="GO:0046872">
    <property type="term" value="F:metal ion binding"/>
    <property type="evidence" value="ECO:0007669"/>
    <property type="project" value="UniProtKB-KW"/>
</dbReference>
<gene>
    <name evidence="6" type="ORF">DNG_09121</name>
</gene>
<feature type="signal peptide" evidence="3">
    <location>
        <begin position="1"/>
        <end position="20"/>
    </location>
</feature>
<dbReference type="InterPro" id="IPR050316">
    <property type="entry name" value="Tyrosinase/Hemocyanin"/>
</dbReference>
<dbReference type="Gene3D" id="1.10.1280.10">
    <property type="entry name" value="Di-copper center containing domain from catechol oxidase"/>
    <property type="match status" value="1"/>
</dbReference>
<reference evidence="6" key="1">
    <citation type="submission" date="2018-03" db="EMBL/GenBank/DDBJ databases">
        <authorList>
            <person name="Guldener U."/>
        </authorList>
    </citation>
    <scope>NUCLEOTIDE SEQUENCE</scope>
</reference>
<feature type="domain" description="Tyrosinase copper-binding" evidence="4">
    <location>
        <begin position="80"/>
        <end position="97"/>
    </location>
</feature>
<dbReference type="PANTHER" id="PTHR11474:SF126">
    <property type="entry name" value="TYROSINASE-LIKE PROTEIN TYR-1-RELATED"/>
    <property type="match status" value="1"/>
</dbReference>
<evidence type="ECO:0000256" key="2">
    <source>
        <dbReference type="ARBA" id="ARBA00023008"/>
    </source>
</evidence>
<dbReference type="PROSITE" id="PS00497">
    <property type="entry name" value="TYROSINASE_1"/>
    <property type="match status" value="1"/>
</dbReference>
<protein>
    <recommendedName>
        <fullName evidence="4 5">Tyrosinase copper-binding domain-containing protein</fullName>
    </recommendedName>
</protein>
<organism evidence="6 7">
    <name type="scientific">Cephalotrichum gorgonifer</name>
    <dbReference type="NCBI Taxonomy" id="2041049"/>
    <lineage>
        <taxon>Eukaryota</taxon>
        <taxon>Fungi</taxon>
        <taxon>Dikarya</taxon>
        <taxon>Ascomycota</taxon>
        <taxon>Pezizomycotina</taxon>
        <taxon>Sordariomycetes</taxon>
        <taxon>Hypocreomycetidae</taxon>
        <taxon>Microascales</taxon>
        <taxon>Microascaceae</taxon>
        <taxon>Cephalotrichum</taxon>
    </lineage>
</organism>
<evidence type="ECO:0000259" key="5">
    <source>
        <dbReference type="PROSITE" id="PS00498"/>
    </source>
</evidence>
<feature type="domain" description="Tyrosinase copper-binding" evidence="5">
    <location>
        <begin position="225"/>
        <end position="236"/>
    </location>
</feature>
<dbReference type="Pfam" id="PF00264">
    <property type="entry name" value="Tyrosinase"/>
    <property type="match status" value="1"/>
</dbReference>
<proteinExistence type="predicted"/>
<evidence type="ECO:0000313" key="7">
    <source>
        <dbReference type="Proteomes" id="UP001187682"/>
    </source>
</evidence>
<dbReference type="InterPro" id="IPR008922">
    <property type="entry name" value="Di-copper_centre_dom_sf"/>
</dbReference>
<keyword evidence="1" id="KW-0479">Metal-binding</keyword>
<dbReference type="PANTHER" id="PTHR11474">
    <property type="entry name" value="TYROSINASE FAMILY MEMBER"/>
    <property type="match status" value="1"/>
</dbReference>
<evidence type="ECO:0000313" key="6">
    <source>
        <dbReference type="EMBL" id="SPO06431.1"/>
    </source>
</evidence>
<dbReference type="PRINTS" id="PR00092">
    <property type="entry name" value="TYROSINASE"/>
</dbReference>
<evidence type="ECO:0000256" key="1">
    <source>
        <dbReference type="ARBA" id="ARBA00022723"/>
    </source>
</evidence>
<accession>A0AAE8N526</accession>
<dbReference type="GO" id="GO:0016491">
    <property type="term" value="F:oxidoreductase activity"/>
    <property type="evidence" value="ECO:0007669"/>
    <property type="project" value="InterPro"/>
</dbReference>
<keyword evidence="7" id="KW-1185">Reference proteome</keyword>
<name>A0AAE8N526_9PEZI</name>
<dbReference type="PROSITE" id="PS00498">
    <property type="entry name" value="TYROSINASE_2"/>
    <property type="match status" value="1"/>
</dbReference>